<dbReference type="EMBL" id="QMBP01000020">
    <property type="protein sequence ID" value="RAZ85440.1"/>
    <property type="molecule type" value="Genomic_DNA"/>
</dbReference>
<comment type="caution">
    <text evidence="1">The sequence shown here is derived from an EMBL/GenBank/DDBJ whole genome shotgun (WGS) entry which is preliminary data.</text>
</comment>
<sequence length="66" mass="7457">MKWAFLRAPLCPAGHLPRKGGDWPLLRPAHSSNVGDWRNRRRRLISPLVGEMAGRPEGGAVEHRHQ</sequence>
<dbReference type="AlphaFoldDB" id="A0A330HAX3"/>
<organism evidence="1 2">
    <name type="scientific">Mesorhizobium hawassense</name>
    <dbReference type="NCBI Taxonomy" id="1209954"/>
    <lineage>
        <taxon>Bacteria</taxon>
        <taxon>Pseudomonadati</taxon>
        <taxon>Pseudomonadota</taxon>
        <taxon>Alphaproteobacteria</taxon>
        <taxon>Hyphomicrobiales</taxon>
        <taxon>Phyllobacteriaceae</taxon>
        <taxon>Mesorhizobium</taxon>
    </lineage>
</organism>
<reference evidence="1 2" key="1">
    <citation type="submission" date="2018-07" db="EMBL/GenBank/DDBJ databases">
        <title>Diversity of Mesorhizobium strains in Brazil.</title>
        <authorList>
            <person name="Helene L.C.F."/>
            <person name="Dall'Agnol R."/>
            <person name="Delamuta J.R.M."/>
            <person name="Hungria M."/>
        </authorList>
    </citation>
    <scope>NUCLEOTIDE SEQUENCE [LARGE SCALE GENOMIC DNA]</scope>
    <source>
        <strain evidence="1 2">AC99b</strain>
    </source>
</reference>
<proteinExistence type="predicted"/>
<name>A0A330HAX3_9HYPH</name>
<dbReference type="Proteomes" id="UP000251558">
    <property type="component" value="Unassembled WGS sequence"/>
</dbReference>
<keyword evidence="2" id="KW-1185">Reference proteome</keyword>
<evidence type="ECO:0000313" key="2">
    <source>
        <dbReference type="Proteomes" id="UP000251558"/>
    </source>
</evidence>
<evidence type="ECO:0000313" key="1">
    <source>
        <dbReference type="EMBL" id="RAZ85440.1"/>
    </source>
</evidence>
<dbReference type="OrthoDB" id="8100317at2"/>
<protein>
    <recommendedName>
        <fullName evidence="3">Lytic murein transglycosylase</fullName>
    </recommendedName>
</protein>
<gene>
    <name evidence="1" type="ORF">DPM33_29885</name>
</gene>
<evidence type="ECO:0008006" key="3">
    <source>
        <dbReference type="Google" id="ProtNLM"/>
    </source>
</evidence>
<accession>A0A330HAX3</accession>